<evidence type="ECO:0000256" key="1">
    <source>
        <dbReference type="SAM" id="MobiDB-lite"/>
    </source>
</evidence>
<evidence type="ECO:0000313" key="2">
    <source>
        <dbReference type="EMBL" id="WCO66267.1"/>
    </source>
</evidence>
<keyword evidence="3" id="KW-1185">Reference proteome</keyword>
<dbReference type="EMBL" id="CP116942">
    <property type="protein sequence ID" value="WCO66267.1"/>
    <property type="molecule type" value="Genomic_DNA"/>
</dbReference>
<sequence>MTTIDDLVVGDGKRSGAADGSGGDERVSADHVDGHDAVAGQVGLSSSDGERGQRPIGSVEAHHDD</sequence>
<name>A0AAE9Y4N9_9ACTN</name>
<reference evidence="2" key="1">
    <citation type="submission" date="2023-01" db="EMBL/GenBank/DDBJ databases">
        <title>The diversity of Class Acidimicrobiia in South China Sea sediment environments and the proposal of Iamia marina sp. nov., a novel species of the genus Iamia.</title>
        <authorList>
            <person name="He Y."/>
            <person name="Tian X."/>
        </authorList>
    </citation>
    <scope>NUCLEOTIDE SEQUENCE</scope>
    <source>
        <strain evidence="2">DSM 19957</strain>
    </source>
</reference>
<proteinExistence type="predicted"/>
<dbReference type="AlphaFoldDB" id="A0AAE9Y4N9"/>
<evidence type="ECO:0000313" key="3">
    <source>
        <dbReference type="Proteomes" id="UP001216390"/>
    </source>
</evidence>
<organism evidence="2 3">
    <name type="scientific">Iamia majanohamensis</name>
    <dbReference type="NCBI Taxonomy" id="467976"/>
    <lineage>
        <taxon>Bacteria</taxon>
        <taxon>Bacillati</taxon>
        <taxon>Actinomycetota</taxon>
        <taxon>Acidimicrobiia</taxon>
        <taxon>Acidimicrobiales</taxon>
        <taxon>Iamiaceae</taxon>
        <taxon>Iamia</taxon>
    </lineage>
</organism>
<dbReference type="KEGG" id="ima:PO878_17335"/>
<protein>
    <submittedName>
        <fullName evidence="2">Uncharacterized protein</fullName>
    </submittedName>
</protein>
<feature type="compositionally biased region" description="Basic and acidic residues" evidence="1">
    <location>
        <begin position="23"/>
        <end position="36"/>
    </location>
</feature>
<accession>A0AAE9Y4N9</accession>
<gene>
    <name evidence="2" type="ORF">PO878_17335</name>
</gene>
<feature type="region of interest" description="Disordered" evidence="1">
    <location>
        <begin position="1"/>
        <end position="65"/>
    </location>
</feature>
<dbReference type="Proteomes" id="UP001216390">
    <property type="component" value="Chromosome"/>
</dbReference>